<keyword evidence="2" id="KW-1185">Reference proteome</keyword>
<accession>A0AAF0PML4</accession>
<organism evidence="1 2">
    <name type="scientific">Solanum verrucosum</name>
    <dbReference type="NCBI Taxonomy" id="315347"/>
    <lineage>
        <taxon>Eukaryota</taxon>
        <taxon>Viridiplantae</taxon>
        <taxon>Streptophyta</taxon>
        <taxon>Embryophyta</taxon>
        <taxon>Tracheophyta</taxon>
        <taxon>Spermatophyta</taxon>
        <taxon>Magnoliopsida</taxon>
        <taxon>eudicotyledons</taxon>
        <taxon>Gunneridae</taxon>
        <taxon>Pentapetalae</taxon>
        <taxon>asterids</taxon>
        <taxon>lamiids</taxon>
        <taxon>Solanales</taxon>
        <taxon>Solanaceae</taxon>
        <taxon>Solanoideae</taxon>
        <taxon>Solaneae</taxon>
        <taxon>Solanum</taxon>
    </lineage>
</organism>
<name>A0AAF0PML4_SOLVR</name>
<reference evidence="1" key="1">
    <citation type="submission" date="2023-08" db="EMBL/GenBank/DDBJ databases">
        <title>A de novo genome assembly of Solanum verrucosum Schlechtendal, a Mexican diploid species geographically isolated from the other diploid A-genome species in potato relatives.</title>
        <authorList>
            <person name="Hosaka K."/>
        </authorList>
    </citation>
    <scope>NUCLEOTIDE SEQUENCE</scope>
    <source>
        <tissue evidence="1">Young leaves</tissue>
    </source>
</reference>
<proteinExistence type="predicted"/>
<evidence type="ECO:0000313" key="2">
    <source>
        <dbReference type="Proteomes" id="UP001234989"/>
    </source>
</evidence>
<sequence length="43" mass="4874">MIYREFTIHPRSVGYECRSADMLLRTNQGSLTKCGTTVPIDDP</sequence>
<dbReference type="Proteomes" id="UP001234989">
    <property type="component" value="Chromosome 1"/>
</dbReference>
<protein>
    <submittedName>
        <fullName evidence="1">Uncharacterized protein</fullName>
    </submittedName>
</protein>
<dbReference type="AlphaFoldDB" id="A0AAF0PML4"/>
<dbReference type="EMBL" id="CP133612">
    <property type="protein sequence ID" value="WMV07512.1"/>
    <property type="molecule type" value="Genomic_DNA"/>
</dbReference>
<evidence type="ECO:0000313" key="1">
    <source>
        <dbReference type="EMBL" id="WMV07512.1"/>
    </source>
</evidence>
<gene>
    <name evidence="1" type="ORF">MTR67_000897</name>
</gene>